<keyword evidence="2" id="KW-0472">Membrane</keyword>
<dbReference type="PANTHER" id="PTHR12286">
    <property type="entry name" value="SACCHAROPINE DEHYDROGENASE-LIKE OXIDOREDUCTASE"/>
    <property type="match status" value="1"/>
</dbReference>
<evidence type="ECO:0000256" key="2">
    <source>
        <dbReference type="SAM" id="Phobius"/>
    </source>
</evidence>
<dbReference type="EMBL" id="WIWV01000025">
    <property type="protein sequence ID" value="KAF7717600.1"/>
    <property type="molecule type" value="Genomic_DNA"/>
</dbReference>
<dbReference type="PANTHER" id="PTHR12286:SF5">
    <property type="entry name" value="SACCHAROPINE DEHYDROGENASE-LIKE OXIDOREDUCTASE"/>
    <property type="match status" value="1"/>
</dbReference>
<dbReference type="GO" id="GO:0005811">
    <property type="term" value="C:lipid droplet"/>
    <property type="evidence" value="ECO:0007669"/>
    <property type="project" value="TreeGrafter"/>
</dbReference>
<feature type="domain" description="Saccharopine dehydrogenase NADP binding" evidence="3">
    <location>
        <begin position="10"/>
        <end position="139"/>
    </location>
</feature>
<dbReference type="InterPro" id="IPR005097">
    <property type="entry name" value="Sacchrp_dh_NADP-bd"/>
</dbReference>
<feature type="transmembrane region" description="Helical" evidence="2">
    <location>
        <begin position="354"/>
        <end position="373"/>
    </location>
</feature>
<dbReference type="GO" id="GO:0005886">
    <property type="term" value="C:plasma membrane"/>
    <property type="evidence" value="ECO:0007669"/>
    <property type="project" value="TreeGrafter"/>
</dbReference>
<evidence type="ECO:0000313" key="4">
    <source>
        <dbReference type="EMBL" id="KAF7717600.1"/>
    </source>
</evidence>
<protein>
    <recommendedName>
        <fullName evidence="3">Saccharopine dehydrogenase NADP binding domain-containing protein</fullName>
    </recommendedName>
</protein>
<name>A0A8J8W3U3_9EURO</name>
<keyword evidence="2" id="KW-0812">Transmembrane</keyword>
<dbReference type="OrthoDB" id="10268090at2759"/>
<reference evidence="4" key="1">
    <citation type="journal article" date="2020" name="Front. Microbiol.">
        <title>Gene regulatory networks of Penicillium echinulatum 2HH and Penicillium oxalicum 114-2 inferred by a computational biology approach.</title>
        <authorList>
            <person name="Lenz A.R."/>
            <person name="Galan-Vasquez E."/>
            <person name="Balbinot E."/>
            <person name="De Abreu F.P."/>
            <person name="De Oliveira N.S."/>
            <person name="Da Rosa L.O."/>
            <person name="De Avila E Silva S."/>
            <person name="Camassola M."/>
            <person name="Dillon A.J.P."/>
            <person name="Perez-Rueda E."/>
        </authorList>
    </citation>
    <scope>NUCLEOTIDE SEQUENCE</scope>
    <source>
        <strain evidence="4">S1M29</strain>
    </source>
</reference>
<dbReference type="InterPro" id="IPR051276">
    <property type="entry name" value="Saccharopine_DH-like_oxidrdct"/>
</dbReference>
<accession>A0A8J8W3U3</accession>
<comment type="caution">
    <text evidence="4">The sequence shown here is derived from an EMBL/GenBank/DDBJ whole genome shotgun (WGS) entry which is preliminary data.</text>
</comment>
<dbReference type="Gene3D" id="3.40.50.720">
    <property type="entry name" value="NAD(P)-binding Rossmann-like Domain"/>
    <property type="match status" value="1"/>
</dbReference>
<dbReference type="GO" id="GO:0009247">
    <property type="term" value="P:glycolipid biosynthetic process"/>
    <property type="evidence" value="ECO:0007669"/>
    <property type="project" value="TreeGrafter"/>
</dbReference>
<sequence>MAMERQYDLVLLGPTGYTGRLCSEHIVQNLPTDLKWAIAGRSPQKIHPIAEELKKLNADRVQPDVLAVQLNASELNELAQKTRLIINCVGPYHLYSTPVVEACATHGTHYVDATGETPWVKLIIDKYHETAKNNGAIIIPSVGVESAPADVLAWALVKHVREELATQTRQIDCCIKEMKTSGASGGTLNTILSIFDWLPPSEVMKSLNPFSLAASAPPKDIPSESLISKLVGARWIRDLGTVTTSPSGIADVTIVHRSSTLMPELYGKRFFFRQFLHVRNSLIGIAVHLGFLVGVSLLMISPIRALVRRFIFAPGQGPTAESSKNDRLEYHAVATADQEGPAPKRVFGKFSFEGGMYLLTGLLLAEAAIVILNDEERVKKTSRGGIVTSATLGQDFVDRLEKVGCRVDTKTFQH</sequence>
<dbReference type="AlphaFoldDB" id="A0A8J8W3U3"/>
<dbReference type="GO" id="GO:0005739">
    <property type="term" value="C:mitochondrion"/>
    <property type="evidence" value="ECO:0007669"/>
    <property type="project" value="TreeGrafter"/>
</dbReference>
<dbReference type="Proteomes" id="UP000631181">
    <property type="component" value="Unassembled WGS sequence"/>
</dbReference>
<dbReference type="InterPro" id="IPR036291">
    <property type="entry name" value="NAD(P)-bd_dom_sf"/>
</dbReference>
<keyword evidence="5" id="KW-1185">Reference proteome</keyword>
<dbReference type="Pfam" id="PF03435">
    <property type="entry name" value="Sacchrp_dh_NADP"/>
    <property type="match status" value="1"/>
</dbReference>
<comment type="similarity">
    <text evidence="1">Belongs to the saccharopine dehydrogenase family.</text>
</comment>
<feature type="transmembrane region" description="Helical" evidence="2">
    <location>
        <begin position="278"/>
        <end position="300"/>
    </location>
</feature>
<keyword evidence="2" id="KW-1133">Transmembrane helix</keyword>
<evidence type="ECO:0000313" key="5">
    <source>
        <dbReference type="Proteomes" id="UP000631181"/>
    </source>
</evidence>
<dbReference type="SUPFAM" id="SSF51735">
    <property type="entry name" value="NAD(P)-binding Rossmann-fold domains"/>
    <property type="match status" value="1"/>
</dbReference>
<proteinExistence type="inferred from homology"/>
<evidence type="ECO:0000256" key="1">
    <source>
        <dbReference type="ARBA" id="ARBA00038048"/>
    </source>
</evidence>
<evidence type="ECO:0000259" key="3">
    <source>
        <dbReference type="Pfam" id="PF03435"/>
    </source>
</evidence>
<gene>
    <name evidence="4" type="ORF">PECM_004063</name>
</gene>
<organism evidence="4 5">
    <name type="scientific">Penicillium ucsense</name>
    <dbReference type="NCBI Taxonomy" id="2839758"/>
    <lineage>
        <taxon>Eukaryota</taxon>
        <taxon>Fungi</taxon>
        <taxon>Dikarya</taxon>
        <taxon>Ascomycota</taxon>
        <taxon>Pezizomycotina</taxon>
        <taxon>Eurotiomycetes</taxon>
        <taxon>Eurotiomycetidae</taxon>
        <taxon>Eurotiales</taxon>
        <taxon>Aspergillaceae</taxon>
        <taxon>Penicillium</taxon>
    </lineage>
</organism>